<proteinExistence type="predicted"/>
<keyword evidence="3" id="KW-1185">Reference proteome</keyword>
<dbReference type="AlphaFoldDB" id="A0A8T0GG35"/>
<evidence type="ECO:0000313" key="3">
    <source>
        <dbReference type="Proteomes" id="UP000822688"/>
    </source>
</evidence>
<protein>
    <submittedName>
        <fullName evidence="2">Uncharacterized protein</fullName>
    </submittedName>
</protein>
<keyword evidence="1" id="KW-0732">Signal</keyword>
<reference evidence="2" key="1">
    <citation type="submission" date="2020-06" db="EMBL/GenBank/DDBJ databases">
        <title>WGS assembly of Ceratodon purpureus strain R40.</title>
        <authorList>
            <person name="Carey S.B."/>
            <person name="Jenkins J."/>
            <person name="Shu S."/>
            <person name="Lovell J.T."/>
            <person name="Sreedasyam A."/>
            <person name="Maumus F."/>
            <person name="Tiley G.P."/>
            <person name="Fernandez-Pozo N."/>
            <person name="Barry K."/>
            <person name="Chen C."/>
            <person name="Wang M."/>
            <person name="Lipzen A."/>
            <person name="Daum C."/>
            <person name="Saski C.A."/>
            <person name="Payton A.C."/>
            <person name="Mcbreen J.C."/>
            <person name="Conrad R.E."/>
            <person name="Kollar L.M."/>
            <person name="Olsson S."/>
            <person name="Huttunen S."/>
            <person name="Landis J.B."/>
            <person name="Wickett N.J."/>
            <person name="Johnson M.G."/>
            <person name="Rensing S.A."/>
            <person name="Grimwood J."/>
            <person name="Schmutz J."/>
            <person name="Mcdaniel S.F."/>
        </authorList>
    </citation>
    <scope>NUCLEOTIDE SEQUENCE</scope>
    <source>
        <strain evidence="2">R40</strain>
    </source>
</reference>
<accession>A0A8T0GG35</accession>
<evidence type="ECO:0000256" key="1">
    <source>
        <dbReference type="SAM" id="SignalP"/>
    </source>
</evidence>
<evidence type="ECO:0000313" key="2">
    <source>
        <dbReference type="EMBL" id="KAG0558396.1"/>
    </source>
</evidence>
<organism evidence="2 3">
    <name type="scientific">Ceratodon purpureus</name>
    <name type="common">Fire moss</name>
    <name type="synonym">Dicranum purpureum</name>
    <dbReference type="NCBI Taxonomy" id="3225"/>
    <lineage>
        <taxon>Eukaryota</taxon>
        <taxon>Viridiplantae</taxon>
        <taxon>Streptophyta</taxon>
        <taxon>Embryophyta</taxon>
        <taxon>Bryophyta</taxon>
        <taxon>Bryophytina</taxon>
        <taxon>Bryopsida</taxon>
        <taxon>Dicranidae</taxon>
        <taxon>Pseudoditrichales</taxon>
        <taxon>Ditrichaceae</taxon>
        <taxon>Ceratodon</taxon>
    </lineage>
</organism>
<comment type="caution">
    <text evidence="2">The sequence shown here is derived from an EMBL/GenBank/DDBJ whole genome shotgun (WGS) entry which is preliminary data.</text>
</comment>
<name>A0A8T0GG35_CERPU</name>
<gene>
    <name evidence="2" type="ORF">KC19_10G025100</name>
</gene>
<dbReference type="Proteomes" id="UP000822688">
    <property type="component" value="Chromosome 10"/>
</dbReference>
<sequence>MYRRVLMFLQFLVRGRYAFSWYCCCCPCGHDCEVDAFVNAALQMSEVSVS</sequence>
<dbReference type="EMBL" id="CM026431">
    <property type="protein sequence ID" value="KAG0558396.1"/>
    <property type="molecule type" value="Genomic_DNA"/>
</dbReference>
<feature type="chain" id="PRO_5035761678" evidence="1">
    <location>
        <begin position="19"/>
        <end position="50"/>
    </location>
</feature>
<feature type="signal peptide" evidence="1">
    <location>
        <begin position="1"/>
        <end position="18"/>
    </location>
</feature>